<dbReference type="HAMAP" id="MF_00172">
    <property type="entry name" value="Meth_synth"/>
    <property type="match status" value="1"/>
</dbReference>
<dbReference type="EC" id="2.1.1.14" evidence="10"/>
<keyword evidence="8 10" id="KW-0862">Zinc</keyword>
<dbReference type="NCBIfam" id="TIGR01371">
    <property type="entry name" value="met_syn_B12ind"/>
    <property type="match status" value="1"/>
</dbReference>
<dbReference type="InterPro" id="IPR006276">
    <property type="entry name" value="Cobalamin-indep_Met_synthase"/>
</dbReference>
<feature type="binding site" evidence="12">
    <location>
        <position position="677"/>
    </location>
    <ligand>
        <name>Zn(2+)</name>
        <dbReference type="ChEBI" id="CHEBI:29105"/>
        <label>1</label>
        <note>catalytic</note>
    </ligand>
</feature>
<dbReference type="GO" id="GO:0032259">
    <property type="term" value="P:methylation"/>
    <property type="evidence" value="ECO:0007669"/>
    <property type="project" value="UniProtKB-KW"/>
</dbReference>
<keyword evidence="10" id="KW-0677">Repeat</keyword>
<evidence type="ECO:0000256" key="3">
    <source>
        <dbReference type="ARBA" id="ARBA00009553"/>
    </source>
</evidence>
<dbReference type="InterPro" id="IPR038071">
    <property type="entry name" value="UROD/MetE-like_sf"/>
</dbReference>
<evidence type="ECO:0000313" key="18">
    <source>
        <dbReference type="Proteomes" id="UP000019482"/>
    </source>
</evidence>
<feature type="domain" description="Cobalamin-independent methionine synthase MetE C-terminal/archaeal" evidence="15">
    <location>
        <begin position="446"/>
        <end position="769"/>
    </location>
</feature>
<feature type="active site" description="Proton donor" evidence="10 13">
    <location>
        <position position="715"/>
    </location>
</feature>
<evidence type="ECO:0000256" key="1">
    <source>
        <dbReference type="ARBA" id="ARBA00002777"/>
    </source>
</evidence>
<feature type="binding site" evidence="10">
    <location>
        <begin position="16"/>
        <end position="19"/>
    </location>
    <ligand>
        <name>5-methyltetrahydropteroyltri-L-glutamate</name>
        <dbReference type="ChEBI" id="CHEBI:58207"/>
    </ligand>
</feature>
<dbReference type="CDD" id="cd03311">
    <property type="entry name" value="CIMS_C_terminal_like"/>
    <property type="match status" value="1"/>
</dbReference>
<feature type="binding site" evidence="10">
    <location>
        <position position="664"/>
    </location>
    <ligand>
        <name>Zn(2+)</name>
        <dbReference type="ChEBI" id="CHEBI:29105"/>
        <note>catalytic</note>
    </ligand>
</feature>
<dbReference type="RefSeq" id="WP_017894944.1">
    <property type="nucleotide sequence ID" value="NZ_CBXI010000044.1"/>
</dbReference>
<feature type="binding site" evidence="10 11">
    <location>
        <position position="504"/>
    </location>
    <ligand>
        <name>L-methionine</name>
        <dbReference type="ChEBI" id="CHEBI:57844"/>
    </ligand>
</feature>
<feature type="binding site" evidence="12">
    <location>
        <position position="662"/>
    </location>
    <ligand>
        <name>Zn(2+)</name>
        <dbReference type="ChEBI" id="CHEBI:29105"/>
        <label>2</label>
    </ligand>
</feature>
<keyword evidence="9 10" id="KW-0486">Methionine biosynthesis</keyword>
<dbReference type="CDD" id="cd03312">
    <property type="entry name" value="CIMS_N_terminal_like"/>
    <property type="match status" value="1"/>
</dbReference>
<dbReference type="Pfam" id="PF08267">
    <property type="entry name" value="Meth_synt_1"/>
    <property type="match status" value="1"/>
</dbReference>
<feature type="binding site" evidence="10 11">
    <location>
        <position position="581"/>
    </location>
    <ligand>
        <name>5-methyltetrahydropteroyltri-L-glutamate</name>
        <dbReference type="ChEBI" id="CHEBI:58207"/>
    </ligand>
</feature>
<evidence type="ECO:0000256" key="11">
    <source>
        <dbReference type="PIRSR" id="PIRSR000382-1"/>
    </source>
</evidence>
<dbReference type="OrthoDB" id="244285at2"/>
<evidence type="ECO:0000259" key="16">
    <source>
        <dbReference type="Pfam" id="PF08267"/>
    </source>
</evidence>
<dbReference type="AlphaFoldDB" id="W6N8Y7"/>
<dbReference type="Proteomes" id="UP000019482">
    <property type="component" value="Unassembled WGS sequence"/>
</dbReference>
<keyword evidence="4 10" id="KW-0489">Methyltransferase</keyword>
<feature type="binding site" evidence="10">
    <location>
        <position position="747"/>
    </location>
    <ligand>
        <name>Zn(2+)</name>
        <dbReference type="ChEBI" id="CHEBI:29105"/>
        <note>catalytic</note>
    </ligand>
</feature>
<evidence type="ECO:0000256" key="7">
    <source>
        <dbReference type="ARBA" id="ARBA00022723"/>
    </source>
</evidence>
<name>W6N8Y7_CLOTY</name>
<dbReference type="InterPro" id="IPR013215">
    <property type="entry name" value="Cbl-indep_Met_Synth_N"/>
</dbReference>
<dbReference type="SUPFAM" id="SSF51726">
    <property type="entry name" value="UROD/MetE-like"/>
    <property type="match status" value="2"/>
</dbReference>
<accession>W6N8Y7</accession>
<feature type="coiled-coil region" evidence="14">
    <location>
        <begin position="356"/>
        <end position="383"/>
    </location>
</feature>
<dbReference type="UniPathway" id="UPA00051">
    <property type="reaction ID" value="UER00082"/>
</dbReference>
<evidence type="ECO:0000256" key="14">
    <source>
        <dbReference type="SAM" id="Coils"/>
    </source>
</evidence>
<feature type="binding site" evidence="10">
    <location>
        <position position="686"/>
    </location>
    <ligand>
        <name>Zn(2+)</name>
        <dbReference type="ChEBI" id="CHEBI:29105"/>
        <note>catalytic</note>
    </ligand>
</feature>
<feature type="binding site" evidence="11">
    <location>
        <position position="120"/>
    </location>
    <ligand>
        <name>5-methyltetrahydropteroyltri-L-glutamate</name>
        <dbReference type="ChEBI" id="CHEBI:58207"/>
    </ligand>
</feature>
<keyword evidence="18" id="KW-1185">Reference proteome</keyword>
<dbReference type="EMBL" id="CBXI010000044">
    <property type="protein sequence ID" value="CDL92905.1"/>
    <property type="molecule type" value="Genomic_DNA"/>
</dbReference>
<feature type="binding site" evidence="10 11">
    <location>
        <begin position="451"/>
        <end position="453"/>
    </location>
    <ligand>
        <name>L-methionine</name>
        <dbReference type="ChEBI" id="CHEBI:57844"/>
    </ligand>
</feature>
<keyword evidence="5 10" id="KW-0028">Amino-acid biosynthesis</keyword>
<feature type="binding site" evidence="12">
    <location>
        <position position="747"/>
    </location>
    <ligand>
        <name>Zn(2+)</name>
        <dbReference type="ChEBI" id="CHEBI:29105"/>
        <label>1</label>
        <note>catalytic</note>
    </ligand>
</feature>
<dbReference type="GO" id="GO:0003871">
    <property type="term" value="F:5-methyltetrahydropteroyltriglutamate-homocysteine S-methyltransferase activity"/>
    <property type="evidence" value="ECO:0007669"/>
    <property type="project" value="UniProtKB-UniRule"/>
</dbReference>
<dbReference type="NCBIfam" id="NF003556">
    <property type="entry name" value="PRK05222.1"/>
    <property type="match status" value="1"/>
</dbReference>
<comment type="cofactor">
    <cofactor evidence="12">
        <name>Zn(2+)</name>
        <dbReference type="ChEBI" id="CHEBI:29105"/>
    </cofactor>
    <text evidence="12">Binds 2 Zn(2+) ions per subunit.</text>
</comment>
<evidence type="ECO:0000256" key="12">
    <source>
        <dbReference type="PIRSR" id="PIRSR000382-2"/>
    </source>
</evidence>
<evidence type="ECO:0000256" key="4">
    <source>
        <dbReference type="ARBA" id="ARBA00022603"/>
    </source>
</evidence>
<comment type="catalytic activity">
    <reaction evidence="10">
        <text>5-methyltetrahydropteroyltri-L-glutamate + L-homocysteine = tetrahydropteroyltri-L-glutamate + L-methionine</text>
        <dbReference type="Rhea" id="RHEA:21196"/>
        <dbReference type="ChEBI" id="CHEBI:57844"/>
        <dbReference type="ChEBI" id="CHEBI:58140"/>
        <dbReference type="ChEBI" id="CHEBI:58199"/>
        <dbReference type="ChEBI" id="CHEBI:58207"/>
        <dbReference type="EC" id="2.1.1.14"/>
    </reaction>
</comment>
<gene>
    <name evidence="10" type="primary">metE</name>
    <name evidence="17" type="ORF">CTDIVETGP_2975</name>
</gene>
<feature type="binding site" evidence="10">
    <location>
        <position position="504"/>
    </location>
    <ligand>
        <name>L-homocysteine</name>
        <dbReference type="ChEBI" id="CHEBI:58199"/>
    </ligand>
</feature>
<comment type="cofactor">
    <cofactor evidence="10">
        <name>Zn(2+)</name>
        <dbReference type="ChEBI" id="CHEBI:29105"/>
    </cofactor>
    <text evidence="10">Binds 1 zinc ion per subunit.</text>
</comment>
<keyword evidence="7 10" id="KW-0479">Metal-binding</keyword>
<dbReference type="InterPro" id="IPR002629">
    <property type="entry name" value="Met_Synth_C/arc"/>
</dbReference>
<comment type="caution">
    <text evidence="10">Lacks conserved residue(s) required for the propagation of feature annotation.</text>
</comment>
<dbReference type="GeneID" id="29419613"/>
<feature type="binding site" evidence="10 11">
    <location>
        <position position="619"/>
    </location>
    <ligand>
        <name>L-homocysteine</name>
        <dbReference type="ChEBI" id="CHEBI:58199"/>
    </ligand>
</feature>
<evidence type="ECO:0000256" key="10">
    <source>
        <dbReference type="HAMAP-Rule" id="MF_00172"/>
    </source>
</evidence>
<comment type="similarity">
    <text evidence="3 10">Belongs to the vitamin-B12 independent methionine synthase family.</text>
</comment>
<feature type="domain" description="Cobalamin-independent methionine synthase MetE N-terminal" evidence="16">
    <location>
        <begin position="4"/>
        <end position="315"/>
    </location>
</feature>
<comment type="caution">
    <text evidence="17">The sequence shown here is derived from an EMBL/GenBank/DDBJ whole genome shotgun (WGS) entry which is preliminary data.</text>
</comment>
<feature type="binding site" evidence="10 11">
    <location>
        <position position="619"/>
    </location>
    <ligand>
        <name>L-methionine</name>
        <dbReference type="ChEBI" id="CHEBI:57844"/>
    </ligand>
</feature>
<reference evidence="17 18" key="1">
    <citation type="journal article" date="2015" name="Genome Announc.">
        <title>Draft Genome Sequence of Clostridium tyrobutyricum Strain DIVETGP, Isolated from Cow's Milk for Grana Padano Production.</title>
        <authorList>
            <person name="Soggiu A."/>
            <person name="Piras C."/>
            <person name="Gaiarsa S."/>
            <person name="Sassera D."/>
            <person name="Roncada P."/>
            <person name="Bendixen E."/>
            <person name="Brasca M."/>
            <person name="Bonizzi L."/>
        </authorList>
    </citation>
    <scope>NUCLEOTIDE SEQUENCE [LARGE SCALE GENOMIC DNA]</scope>
    <source>
        <strain evidence="17 18">DIVETGP</strain>
    </source>
</reference>
<dbReference type="PIRSF" id="PIRSF000382">
    <property type="entry name" value="MeTrfase_B12_ind"/>
    <property type="match status" value="1"/>
</dbReference>
<proteinExistence type="inferred from homology"/>
<dbReference type="PANTHER" id="PTHR30519">
    <property type="entry name" value="5-METHYLTETRAHYDROPTEROYLTRIGLUTAMATE--HOMOCYSTEINE METHYLTRANSFERASE"/>
    <property type="match status" value="1"/>
</dbReference>
<evidence type="ECO:0000256" key="2">
    <source>
        <dbReference type="ARBA" id="ARBA00004681"/>
    </source>
</evidence>
<feature type="binding site" evidence="12">
    <location>
        <position position="686"/>
    </location>
    <ligand>
        <name>Zn(2+)</name>
        <dbReference type="ChEBI" id="CHEBI:29105"/>
        <label>1</label>
        <note>catalytic</note>
    </ligand>
</feature>
<protein>
    <recommendedName>
        <fullName evidence="10">5-methyltetrahydropteroyltriglutamate--homocysteine methyltransferase</fullName>
        <ecNumber evidence="10">2.1.1.14</ecNumber>
    </recommendedName>
    <alternativeName>
        <fullName evidence="10">Cobalamin-independent methionine synthase</fullName>
    </alternativeName>
    <alternativeName>
        <fullName evidence="10">Methionine synthase, vitamin-B12 independent isozyme</fullName>
    </alternativeName>
</protein>
<keyword evidence="14" id="KW-0175">Coiled coil</keyword>
<feature type="binding site" evidence="10 11">
    <location>
        <begin position="451"/>
        <end position="453"/>
    </location>
    <ligand>
        <name>L-homocysteine</name>
        <dbReference type="ChEBI" id="CHEBI:58199"/>
    </ligand>
</feature>
<evidence type="ECO:0000256" key="8">
    <source>
        <dbReference type="ARBA" id="ARBA00022833"/>
    </source>
</evidence>
<keyword evidence="6 10" id="KW-0808">Transferase</keyword>
<comment type="function">
    <text evidence="1 10">Catalyzes the transfer of a methyl group from 5-methyltetrahydrofolate to homocysteine resulting in methionine formation.</text>
</comment>
<evidence type="ECO:0000256" key="13">
    <source>
        <dbReference type="PIRSR" id="PIRSR000382-3"/>
    </source>
</evidence>
<feature type="binding site" evidence="11">
    <location>
        <position position="19"/>
    </location>
    <ligand>
        <name>5-methyltetrahydropteroyltri-L-glutamate</name>
        <dbReference type="ChEBI" id="CHEBI:58207"/>
    </ligand>
</feature>
<feature type="binding site" evidence="12">
    <location>
        <position position="664"/>
    </location>
    <ligand>
        <name>Zn(2+)</name>
        <dbReference type="ChEBI" id="CHEBI:29105"/>
        <label>1</label>
        <note>catalytic</note>
    </ligand>
</feature>
<organism evidence="17 18">
    <name type="scientific">Clostridium tyrobutyricum DIVETGP</name>
    <dbReference type="NCBI Taxonomy" id="1408889"/>
    <lineage>
        <taxon>Bacteria</taxon>
        <taxon>Bacillati</taxon>
        <taxon>Bacillota</taxon>
        <taxon>Clostridia</taxon>
        <taxon>Eubacteriales</taxon>
        <taxon>Clostridiaceae</taxon>
        <taxon>Clostridium</taxon>
    </lineage>
</organism>
<feature type="binding site" evidence="10">
    <location>
        <position position="115"/>
    </location>
    <ligand>
        <name>5-methyltetrahydropteroyltri-L-glutamate</name>
        <dbReference type="ChEBI" id="CHEBI:58207"/>
    </ligand>
</feature>
<evidence type="ECO:0000256" key="5">
    <source>
        <dbReference type="ARBA" id="ARBA00022605"/>
    </source>
</evidence>
<dbReference type="GO" id="GO:0008270">
    <property type="term" value="F:zinc ion binding"/>
    <property type="evidence" value="ECO:0007669"/>
    <property type="project" value="InterPro"/>
</dbReference>
<sequence>MNKSTIVGYPRIGVNRELKFAVESYFKGNIDSNELFSTGKKLRDEYWSKQKESGLDIIPSNDFSYYDNMLDMAFLLNIIPQKYKDLGLSPLDTYFAMARGYQNNSKDIRALPMKKWFNTNYHYIVPEIDQNTIFSINDTKPFDLYRESKELNIETKPVIIGIFTFLKLSNLKGNTTFEHCLNKLANIYIDILDKFQQEGIKYLQIDEPILVTDLTEYEIELFKNVYDKILNKKYSFKTLLQTYFGDIRDIYENLQNLKFNGIGLDFVEGKKNLTLLQKYGFPDNKILIAGIVNGKNIWRNDYKHSIQLMNNIGKYIDTNKIYISTSCSLLHVPYTVKPEGHIDDKNIGKVDNLINMSEYIESLSFAEEKLNELSEIKELLKCKDYEKQSKYIKNQDILKRKRQNPLCYNKEIRTNINNLKPEDFTRKDSLEFRKKVQNNTFKLPLLPTTTIGSFPQTHEIKKLRKDLRGNTITKENYENQIMEKIKEVLKLQEDIGLDVLVHGEYERADMVEYFGRLLDGFLFTKNGWVQSYGTRAVKPPIIYGDVKRTAPMTLDWIKFAQDQTDKPVKGMLTGPITILNWSFPREDLDLKQIAYQIGLAIGEEVLDLESEGIKIIQIDEAALREKLPLRTKDWHKKYLDWAISAFRLTNSKVKSETQIHTHMCYSEFSSIVQEIKDMDADVYSIEAARSDFSILDFLKNNNFKSQIGPGIYDIHSPRIPSIEELEKSIKIMLDKIDCDKLWINPDCGLKTRGIDEVKKSLIDMVLATKNIRKKLN</sequence>
<feature type="binding site" evidence="10">
    <location>
        <position position="662"/>
    </location>
    <ligand>
        <name>Zn(2+)</name>
        <dbReference type="ChEBI" id="CHEBI:29105"/>
        <note>catalytic</note>
    </ligand>
</feature>
<dbReference type="Pfam" id="PF01717">
    <property type="entry name" value="Meth_synt_2"/>
    <property type="match status" value="1"/>
</dbReference>
<comment type="pathway">
    <text evidence="2 10">Amino-acid biosynthesis; L-methionine biosynthesis via de novo pathway; L-methionine from L-homocysteine (MetE route): step 1/1.</text>
</comment>
<evidence type="ECO:0000259" key="15">
    <source>
        <dbReference type="Pfam" id="PF01717"/>
    </source>
</evidence>
<feature type="binding site" evidence="10">
    <location>
        <position position="625"/>
    </location>
    <ligand>
        <name>5-methyltetrahydropteroyltri-L-glutamate</name>
        <dbReference type="ChEBI" id="CHEBI:58207"/>
    </ligand>
</feature>
<evidence type="ECO:0000313" key="17">
    <source>
        <dbReference type="EMBL" id="CDL92905.1"/>
    </source>
</evidence>
<feature type="coiled-coil region" evidence="14">
    <location>
        <begin position="460"/>
        <end position="494"/>
    </location>
</feature>
<dbReference type="GO" id="GO:0009086">
    <property type="term" value="P:methionine biosynthetic process"/>
    <property type="evidence" value="ECO:0007669"/>
    <property type="project" value="UniProtKB-UniRule"/>
</dbReference>
<evidence type="ECO:0000256" key="6">
    <source>
        <dbReference type="ARBA" id="ARBA00022679"/>
    </source>
</evidence>
<evidence type="ECO:0000256" key="9">
    <source>
        <dbReference type="ARBA" id="ARBA00023167"/>
    </source>
</evidence>
<dbReference type="Gene3D" id="3.20.20.210">
    <property type="match status" value="2"/>
</dbReference>